<reference evidence="1 2" key="1">
    <citation type="submission" date="2019-06" db="EMBL/GenBank/DDBJ databases">
        <title>Sequencing the genomes of 1000 actinobacteria strains.</title>
        <authorList>
            <person name="Klenk H.-P."/>
        </authorList>
    </citation>
    <scope>NUCLEOTIDE SEQUENCE [LARGE SCALE GENOMIC DNA]</scope>
    <source>
        <strain evidence="1 2">DSM 19560</strain>
    </source>
</reference>
<dbReference type="OrthoDB" id="9255658at2"/>
<dbReference type="Proteomes" id="UP000318297">
    <property type="component" value="Unassembled WGS sequence"/>
</dbReference>
<evidence type="ECO:0000313" key="2">
    <source>
        <dbReference type="Proteomes" id="UP000318297"/>
    </source>
</evidence>
<accession>A0A561EA41</accession>
<comment type="caution">
    <text evidence="1">The sequence shown here is derived from an EMBL/GenBank/DDBJ whole genome shotgun (WGS) entry which is preliminary data.</text>
</comment>
<keyword evidence="2" id="KW-1185">Reference proteome</keyword>
<sequence>MTGPSVPDVPQTEHPEIVCICGSMRFAAQMNAVELELSIAGAVVLAPTAIAPAEEGTTAVVLTADERAALGKLHRRKIDLADRVLVVNPGGYVGESVRAEITYARQVGKPVAFIDADSVPTGS</sequence>
<evidence type="ECO:0000313" key="1">
    <source>
        <dbReference type="EMBL" id="TWE12488.1"/>
    </source>
</evidence>
<gene>
    <name evidence="1" type="ORF">BKA23_1300</name>
</gene>
<dbReference type="EMBL" id="VIVQ01000001">
    <property type="protein sequence ID" value="TWE12488.1"/>
    <property type="molecule type" value="Genomic_DNA"/>
</dbReference>
<protein>
    <submittedName>
        <fullName evidence="1">Uncharacterized protein</fullName>
    </submittedName>
</protein>
<dbReference type="AlphaFoldDB" id="A0A561EA41"/>
<name>A0A561EA41_9MICO</name>
<proteinExistence type="predicted"/>
<organism evidence="1 2">
    <name type="scientific">Rudaeicoccus suwonensis</name>
    <dbReference type="NCBI Taxonomy" id="657409"/>
    <lineage>
        <taxon>Bacteria</taxon>
        <taxon>Bacillati</taxon>
        <taxon>Actinomycetota</taxon>
        <taxon>Actinomycetes</taxon>
        <taxon>Micrococcales</taxon>
        <taxon>Dermacoccaceae</taxon>
        <taxon>Rudaeicoccus</taxon>
    </lineage>
</organism>